<dbReference type="PANTHER" id="PTHR45876:SF8">
    <property type="entry name" value="FI04035P"/>
    <property type="match status" value="1"/>
</dbReference>
<dbReference type="EMBL" id="JADGJD010000151">
    <property type="protein sequence ID" value="KAJ3054221.1"/>
    <property type="molecule type" value="Genomic_DNA"/>
</dbReference>
<dbReference type="GO" id="GO:0007165">
    <property type="term" value="P:signal transduction"/>
    <property type="evidence" value="ECO:0007669"/>
    <property type="project" value="InterPro"/>
</dbReference>
<dbReference type="Gene3D" id="1.25.40.530">
    <property type="entry name" value="MyTH4 domain"/>
    <property type="match status" value="1"/>
</dbReference>
<dbReference type="InterPro" id="IPR038185">
    <property type="entry name" value="MyTH4_dom_sf"/>
</dbReference>
<feature type="domain" description="Rho-GAP" evidence="2">
    <location>
        <begin position="476"/>
        <end position="657"/>
    </location>
</feature>
<feature type="compositionally biased region" description="Basic and acidic residues" evidence="1">
    <location>
        <begin position="99"/>
        <end position="110"/>
    </location>
</feature>
<evidence type="ECO:0000313" key="4">
    <source>
        <dbReference type="EMBL" id="KAJ3054221.1"/>
    </source>
</evidence>
<dbReference type="GO" id="GO:0005096">
    <property type="term" value="F:GTPase activator activity"/>
    <property type="evidence" value="ECO:0007669"/>
    <property type="project" value="TreeGrafter"/>
</dbReference>
<evidence type="ECO:0000256" key="1">
    <source>
        <dbReference type="SAM" id="MobiDB-lite"/>
    </source>
</evidence>
<dbReference type="Gene3D" id="1.10.555.10">
    <property type="entry name" value="Rho GTPase activation protein"/>
    <property type="match status" value="1"/>
</dbReference>
<proteinExistence type="predicted"/>
<feature type="region of interest" description="Disordered" evidence="1">
    <location>
        <begin position="1"/>
        <end position="214"/>
    </location>
</feature>
<gene>
    <name evidence="4" type="ORF">HK097_002390</name>
</gene>
<feature type="compositionally biased region" description="Gly residues" evidence="1">
    <location>
        <begin position="143"/>
        <end position="153"/>
    </location>
</feature>
<accession>A0AAD5SFI8</accession>
<dbReference type="PROSITE" id="PS50238">
    <property type="entry name" value="RHOGAP"/>
    <property type="match status" value="1"/>
</dbReference>
<name>A0AAD5SFI8_9FUNG</name>
<dbReference type="Pfam" id="PF00620">
    <property type="entry name" value="RhoGAP"/>
    <property type="match status" value="1"/>
</dbReference>
<reference evidence="4" key="1">
    <citation type="submission" date="2020-05" db="EMBL/GenBank/DDBJ databases">
        <title>Phylogenomic resolution of chytrid fungi.</title>
        <authorList>
            <person name="Stajich J.E."/>
            <person name="Amses K."/>
            <person name="Simmons R."/>
            <person name="Seto K."/>
            <person name="Myers J."/>
            <person name="Bonds A."/>
            <person name="Quandt C.A."/>
            <person name="Barry K."/>
            <person name="Liu P."/>
            <person name="Grigoriev I."/>
            <person name="Longcore J.E."/>
            <person name="James T.Y."/>
        </authorList>
    </citation>
    <scope>NUCLEOTIDE SEQUENCE</scope>
    <source>
        <strain evidence="4">JEL0318</strain>
    </source>
</reference>
<evidence type="ECO:0000313" key="5">
    <source>
        <dbReference type="Proteomes" id="UP001212841"/>
    </source>
</evidence>
<dbReference type="AlphaFoldDB" id="A0AAD5SFI8"/>
<dbReference type="InterPro" id="IPR000198">
    <property type="entry name" value="RhoGAP_dom"/>
</dbReference>
<sequence>MLRLVMVNPLPINSPPNSKPSSQPQSRNPSNPDISHHPDISHQKHNMTSHAGNAEYSHADPSAYGASPPRGVLSKSTPELSGRPSYADGRPSQSGRAYGEQRDPRGEEGRPSQSGYSDPRLEGRPSQGGYGDQRGMEQRPSRAGGGAAGGGAYGDHYGDQLDRRPSRAGAGPYSDQQGRIHGGYSTPDVSSRYPDDGRSRPAGNPSDAFHQPGGKRPLVQAAEAAAKAREQGISAPVVNVDAAASMSPLSAQNRITSTAQSPTNWQTTPSGGGRVLPMDLKQQLTQFQLDGFAKKYFAEHRRGIFRRRVPVEKMMVYQKDSLKTPLMVLNKTMHRDALKCFKSIQKIMSSKPQNCVADVQQLLDKGIVHGELRDEIYVGICKQLTRNPNGDSVFRGWLLLCVVSIAFPPSKNFEDYLKSFVQQHMNEHENQVDVLAKHCMKKLLRICKTGPRGKTPTAQEIERAQEAPFSQNLFGETLEDIMKMELEINPNAEMPRIMKFLADAILHLNGARTEGIFRVPGDADMVTDLRCRIEKGVYDYSGITDPNVPSSLLKLWLRDLADPLIPTDYYMSCIKVGQRENEASLNELGPAAYALVDTLPEYNRRVVYYMIQFLRVMADPTNQTYTKMTIGNIAMVWAPNFLRCPSDNPTTIFENTK</sequence>
<evidence type="ECO:0000259" key="2">
    <source>
        <dbReference type="PROSITE" id="PS50238"/>
    </source>
</evidence>
<feature type="domain" description="MyTH4" evidence="3">
    <location>
        <begin position="317"/>
        <end position="465"/>
    </location>
</feature>
<dbReference type="GO" id="GO:0005737">
    <property type="term" value="C:cytoplasm"/>
    <property type="evidence" value="ECO:0007669"/>
    <property type="project" value="TreeGrafter"/>
</dbReference>
<protein>
    <recommendedName>
        <fullName evidence="6">Rho GTPase-activating protein 39</fullName>
    </recommendedName>
</protein>
<dbReference type="Pfam" id="PF00784">
    <property type="entry name" value="MyTH4"/>
    <property type="match status" value="1"/>
</dbReference>
<dbReference type="PROSITE" id="PS51016">
    <property type="entry name" value="MYTH4"/>
    <property type="match status" value="1"/>
</dbReference>
<dbReference type="PANTHER" id="PTHR45876">
    <property type="entry name" value="FI04035P"/>
    <property type="match status" value="1"/>
</dbReference>
<dbReference type="GO" id="GO:0005856">
    <property type="term" value="C:cytoskeleton"/>
    <property type="evidence" value="ECO:0007669"/>
    <property type="project" value="InterPro"/>
</dbReference>
<dbReference type="InterPro" id="IPR008936">
    <property type="entry name" value="Rho_GTPase_activation_prot"/>
</dbReference>
<dbReference type="Proteomes" id="UP001212841">
    <property type="component" value="Unassembled WGS sequence"/>
</dbReference>
<keyword evidence="5" id="KW-1185">Reference proteome</keyword>
<dbReference type="SUPFAM" id="SSF48350">
    <property type="entry name" value="GTPase activation domain, GAP"/>
    <property type="match status" value="1"/>
</dbReference>
<dbReference type="SMART" id="SM00324">
    <property type="entry name" value="RhoGAP"/>
    <property type="match status" value="1"/>
</dbReference>
<organism evidence="4 5">
    <name type="scientific">Rhizophlyctis rosea</name>
    <dbReference type="NCBI Taxonomy" id="64517"/>
    <lineage>
        <taxon>Eukaryota</taxon>
        <taxon>Fungi</taxon>
        <taxon>Fungi incertae sedis</taxon>
        <taxon>Chytridiomycota</taxon>
        <taxon>Chytridiomycota incertae sedis</taxon>
        <taxon>Chytridiomycetes</taxon>
        <taxon>Rhizophlyctidales</taxon>
        <taxon>Rhizophlyctidaceae</taxon>
        <taxon>Rhizophlyctis</taxon>
    </lineage>
</organism>
<comment type="caution">
    <text evidence="4">The sequence shown here is derived from an EMBL/GenBank/DDBJ whole genome shotgun (WGS) entry which is preliminary data.</text>
</comment>
<evidence type="ECO:0000259" key="3">
    <source>
        <dbReference type="PROSITE" id="PS51016"/>
    </source>
</evidence>
<dbReference type="InterPro" id="IPR000857">
    <property type="entry name" value="MyTH4_dom"/>
</dbReference>
<dbReference type="SMART" id="SM00139">
    <property type="entry name" value="MyTH4"/>
    <property type="match status" value="1"/>
</dbReference>
<evidence type="ECO:0008006" key="6">
    <source>
        <dbReference type="Google" id="ProtNLM"/>
    </source>
</evidence>
<feature type="compositionally biased region" description="Basic and acidic residues" evidence="1">
    <location>
        <begin position="156"/>
        <end position="165"/>
    </location>
</feature>
<feature type="compositionally biased region" description="Low complexity" evidence="1">
    <location>
        <begin position="19"/>
        <end position="32"/>
    </location>
</feature>